<dbReference type="PANTHER" id="PTHR40036">
    <property type="entry name" value="MACROCIN O-METHYLTRANSFERASE"/>
    <property type="match status" value="1"/>
</dbReference>
<dbReference type="Pfam" id="PF05711">
    <property type="entry name" value="TylF"/>
    <property type="match status" value="1"/>
</dbReference>
<evidence type="ECO:0000313" key="1">
    <source>
        <dbReference type="EMBL" id="MBE9077886.1"/>
    </source>
</evidence>
<organism evidence="1 2">
    <name type="scientific">Vasconcelosia minhoensis LEGE 07310</name>
    <dbReference type="NCBI Taxonomy" id="915328"/>
    <lineage>
        <taxon>Bacteria</taxon>
        <taxon>Bacillati</taxon>
        <taxon>Cyanobacteriota</taxon>
        <taxon>Cyanophyceae</taxon>
        <taxon>Nodosilineales</taxon>
        <taxon>Cymatolegaceae</taxon>
        <taxon>Vasconcelosia</taxon>
        <taxon>Vasconcelosia minhoensis</taxon>
    </lineage>
</organism>
<name>A0A8J7DLX2_9CYAN</name>
<dbReference type="AlphaFoldDB" id="A0A8J7DLX2"/>
<proteinExistence type="predicted"/>
<dbReference type="PANTHER" id="PTHR40036:SF1">
    <property type="entry name" value="MACROCIN O-METHYLTRANSFERASE"/>
    <property type="match status" value="1"/>
</dbReference>
<keyword evidence="1" id="KW-0808">Transferase</keyword>
<dbReference type="Proteomes" id="UP000636505">
    <property type="component" value="Unassembled WGS sequence"/>
</dbReference>
<accession>A0A8J7DLX2</accession>
<gene>
    <name evidence="1" type="ORF">IQ241_11375</name>
</gene>
<keyword evidence="1" id="KW-0489">Methyltransferase</keyword>
<keyword evidence="2" id="KW-1185">Reference proteome</keyword>
<reference evidence="1" key="1">
    <citation type="submission" date="2020-10" db="EMBL/GenBank/DDBJ databases">
        <authorList>
            <person name="Castelo-Branco R."/>
            <person name="Eusebio N."/>
            <person name="Adriana R."/>
            <person name="Vieira A."/>
            <person name="Brugerolle De Fraissinette N."/>
            <person name="Rezende De Castro R."/>
            <person name="Schneider M.P."/>
            <person name="Vasconcelos V."/>
            <person name="Leao P.N."/>
        </authorList>
    </citation>
    <scope>NUCLEOTIDE SEQUENCE</scope>
    <source>
        <strain evidence="1">LEGE 07310</strain>
    </source>
</reference>
<dbReference type="Gene3D" id="3.40.50.150">
    <property type="entry name" value="Vaccinia Virus protein VP39"/>
    <property type="match status" value="1"/>
</dbReference>
<dbReference type="RefSeq" id="WP_193907140.1">
    <property type="nucleotide sequence ID" value="NZ_JADEXG010000023.1"/>
</dbReference>
<dbReference type="EMBL" id="JADEXG010000023">
    <property type="protein sequence ID" value="MBE9077886.1"/>
    <property type="molecule type" value="Genomic_DNA"/>
</dbReference>
<dbReference type="GO" id="GO:0008168">
    <property type="term" value="F:methyltransferase activity"/>
    <property type="evidence" value="ECO:0007669"/>
    <property type="project" value="UniProtKB-KW"/>
</dbReference>
<evidence type="ECO:0000313" key="2">
    <source>
        <dbReference type="Proteomes" id="UP000636505"/>
    </source>
</evidence>
<dbReference type="SUPFAM" id="SSF53335">
    <property type="entry name" value="S-adenosyl-L-methionine-dependent methyltransferases"/>
    <property type="match status" value="1"/>
</dbReference>
<sequence>MPIITHFRDSARNAIASLRMRLGLRTRLRRALKPLEIPLKRTLEWLLLVRWRLSHRRWGYPLPVGGYVNEDELRLQFRNALGYLQQKLGPEGIGDYIEFGVYGGSSLLLMYDELLRAELSHVRLFGFDSFAGLPSDSDGHWQEGAFYADYDRVVQSLNRRNVDWRRVTLIKGFFADTLTSALIAKHNLRQASLIMMDCDLYSSAKEALEFCGPLIRSEAIIFFDDWNPLARENKGEKRAFDEFLQATPDLEAEAIGDYSWQPGDLHGKVFRVYRASS</sequence>
<dbReference type="GO" id="GO:0032259">
    <property type="term" value="P:methylation"/>
    <property type="evidence" value="ECO:0007669"/>
    <property type="project" value="UniProtKB-KW"/>
</dbReference>
<comment type="caution">
    <text evidence="1">The sequence shown here is derived from an EMBL/GenBank/DDBJ whole genome shotgun (WGS) entry which is preliminary data.</text>
</comment>
<dbReference type="InterPro" id="IPR029063">
    <property type="entry name" value="SAM-dependent_MTases_sf"/>
</dbReference>
<dbReference type="InterPro" id="IPR008884">
    <property type="entry name" value="TylF_MeTrfase"/>
</dbReference>
<protein>
    <submittedName>
        <fullName evidence="1">Class I SAM-dependent methyltransferase</fullName>
    </submittedName>
</protein>